<dbReference type="EMBL" id="JARJLG010000110">
    <property type="protein sequence ID" value="KAJ7743947.1"/>
    <property type="molecule type" value="Genomic_DNA"/>
</dbReference>
<organism evidence="1 2">
    <name type="scientific">Mycena maculata</name>
    <dbReference type="NCBI Taxonomy" id="230809"/>
    <lineage>
        <taxon>Eukaryota</taxon>
        <taxon>Fungi</taxon>
        <taxon>Dikarya</taxon>
        <taxon>Basidiomycota</taxon>
        <taxon>Agaricomycotina</taxon>
        <taxon>Agaricomycetes</taxon>
        <taxon>Agaricomycetidae</taxon>
        <taxon>Agaricales</taxon>
        <taxon>Marasmiineae</taxon>
        <taxon>Mycenaceae</taxon>
        <taxon>Mycena</taxon>
    </lineage>
</organism>
<comment type="caution">
    <text evidence="1">The sequence shown here is derived from an EMBL/GenBank/DDBJ whole genome shotgun (WGS) entry which is preliminary data.</text>
</comment>
<name>A0AAD7IK09_9AGAR</name>
<evidence type="ECO:0000313" key="1">
    <source>
        <dbReference type="EMBL" id="KAJ7743947.1"/>
    </source>
</evidence>
<dbReference type="Proteomes" id="UP001215280">
    <property type="component" value="Unassembled WGS sequence"/>
</dbReference>
<keyword evidence="2" id="KW-1185">Reference proteome</keyword>
<accession>A0AAD7IK09</accession>
<reference evidence="1" key="1">
    <citation type="submission" date="2023-03" db="EMBL/GenBank/DDBJ databases">
        <title>Massive genome expansion in bonnet fungi (Mycena s.s.) driven by repeated elements and novel gene families across ecological guilds.</title>
        <authorList>
            <consortium name="Lawrence Berkeley National Laboratory"/>
            <person name="Harder C.B."/>
            <person name="Miyauchi S."/>
            <person name="Viragh M."/>
            <person name="Kuo A."/>
            <person name="Thoen E."/>
            <person name="Andreopoulos B."/>
            <person name="Lu D."/>
            <person name="Skrede I."/>
            <person name="Drula E."/>
            <person name="Henrissat B."/>
            <person name="Morin E."/>
            <person name="Kohler A."/>
            <person name="Barry K."/>
            <person name="LaButti K."/>
            <person name="Morin E."/>
            <person name="Salamov A."/>
            <person name="Lipzen A."/>
            <person name="Mereny Z."/>
            <person name="Hegedus B."/>
            <person name="Baldrian P."/>
            <person name="Stursova M."/>
            <person name="Weitz H."/>
            <person name="Taylor A."/>
            <person name="Grigoriev I.V."/>
            <person name="Nagy L.G."/>
            <person name="Martin F."/>
            <person name="Kauserud H."/>
        </authorList>
    </citation>
    <scope>NUCLEOTIDE SEQUENCE</scope>
    <source>
        <strain evidence="1">CBHHK188m</strain>
    </source>
</reference>
<evidence type="ECO:0000313" key="2">
    <source>
        <dbReference type="Proteomes" id="UP001215280"/>
    </source>
</evidence>
<sequence>MSGVGVGQGQLRHSHFFTLSLAIMANLIRSAKSGNDWTENELAAYNIHVQEQNLQDFFGVASVEALPDVQASLSTFSTTEDRSNAPDDDTYRLLHFLDLAHTPKVGQEAAVDLFAEKLLNKLGYAQGRRIIMIRQALPLFICGSNCSAQTDVCVLDSNDILLLVQEDKRLDNNADPEPQVIAEAIAAFQRNNFTRERELHLPVLHQMVIPAITMYGTFPTFYKITVTAALNDAVKTGVFPVAATNVYRHVPRLPRRNSDGMKNLANRSILLRYLEAFRQFVV</sequence>
<proteinExistence type="predicted"/>
<protein>
    <submittedName>
        <fullName evidence="1">Uncharacterized protein</fullName>
    </submittedName>
</protein>
<gene>
    <name evidence="1" type="ORF">DFH07DRAFT_963985</name>
</gene>
<dbReference type="AlphaFoldDB" id="A0AAD7IK09"/>